<evidence type="ECO:0000313" key="2">
    <source>
        <dbReference type="Proteomes" id="UP000225740"/>
    </source>
</evidence>
<comment type="caution">
    <text evidence="1">The sequence shown here is derived from an EMBL/GenBank/DDBJ whole genome shotgun (WGS) entry which is preliminary data.</text>
</comment>
<organism evidence="1 2">
    <name type="scientific">Rhodopirellula bahusiensis</name>
    <dbReference type="NCBI Taxonomy" id="2014065"/>
    <lineage>
        <taxon>Bacteria</taxon>
        <taxon>Pseudomonadati</taxon>
        <taxon>Planctomycetota</taxon>
        <taxon>Planctomycetia</taxon>
        <taxon>Pirellulales</taxon>
        <taxon>Pirellulaceae</taxon>
        <taxon>Rhodopirellula</taxon>
    </lineage>
</organism>
<dbReference type="GO" id="GO:0008168">
    <property type="term" value="F:methyltransferase activity"/>
    <property type="evidence" value="ECO:0007669"/>
    <property type="project" value="UniProtKB-KW"/>
</dbReference>
<dbReference type="RefSeq" id="WP_099261362.1">
    <property type="nucleotide sequence ID" value="NZ_NIZW01000010.1"/>
</dbReference>
<keyword evidence="1" id="KW-0489">Methyltransferase</keyword>
<accession>A0A2G1W6E7</accession>
<evidence type="ECO:0000313" key="1">
    <source>
        <dbReference type="EMBL" id="PHQ34613.1"/>
    </source>
</evidence>
<name>A0A2G1W6E7_9BACT</name>
<sequence length="419" mass="45386">MTASPVELIVTDELREAMRDCIAGRLHSPVMQKLSSGTKAVLKDIAGLQTRAMATLGPAIHVGESWWVTRRAIQQSTTLQVAQFKASWFGDHPVTDICCGIGGDLIALARRGPTTGIDASKSVLSFTAANLVTAGVNANLHCLDVMESDPADVVSGSKWIHIDPDRRADNQRHVQPDAWLPTWERTEALLGQTEGGLVKMAPATTLDASIAENCHLMWISSGGSVREQTAIWGNLPTPPLIQNNGNAWQAGGRTAVVLKHETVQSFSTRSDDWTTPATATSSAEGWMIDPDGAIRAAGLTDHFAHCHEAKTLGGPSGFLTADWHEIDSQPSQPNVAIQHLAMIAKTRDRMSCDDRALRRYFRKAKAYPEIVKVRGVDIDPAKLGKKLRECGETPLALWIGRNGKKTYAVVTDLPETVPV</sequence>
<dbReference type="CDD" id="cd02440">
    <property type="entry name" value="AdoMet_MTases"/>
    <property type="match status" value="1"/>
</dbReference>
<protein>
    <submittedName>
        <fullName evidence="1">SAM-dependent methyltransferase</fullName>
    </submittedName>
</protein>
<dbReference type="InterPro" id="IPR029063">
    <property type="entry name" value="SAM-dependent_MTases_sf"/>
</dbReference>
<proteinExistence type="predicted"/>
<dbReference type="Gene3D" id="3.40.50.150">
    <property type="entry name" value="Vaccinia Virus protein VP39"/>
    <property type="match status" value="1"/>
</dbReference>
<dbReference type="GO" id="GO:0032259">
    <property type="term" value="P:methylation"/>
    <property type="evidence" value="ECO:0007669"/>
    <property type="project" value="UniProtKB-KW"/>
</dbReference>
<dbReference type="SUPFAM" id="SSF53335">
    <property type="entry name" value="S-adenosyl-L-methionine-dependent methyltransferases"/>
    <property type="match status" value="1"/>
</dbReference>
<keyword evidence="2" id="KW-1185">Reference proteome</keyword>
<dbReference type="EMBL" id="NIZW01000010">
    <property type="protein sequence ID" value="PHQ34613.1"/>
    <property type="molecule type" value="Genomic_DNA"/>
</dbReference>
<dbReference type="GeneID" id="90609298"/>
<dbReference type="AlphaFoldDB" id="A0A2G1W6E7"/>
<reference evidence="1 2" key="1">
    <citation type="submission" date="2017-06" db="EMBL/GenBank/DDBJ databases">
        <title>Description of Rhodopirellula bahusiensis sp. nov.</title>
        <authorList>
            <person name="Kizina J."/>
            <person name="Harder J."/>
        </authorList>
    </citation>
    <scope>NUCLEOTIDE SEQUENCE [LARGE SCALE GENOMIC DNA]</scope>
    <source>
        <strain evidence="1 2">SWK21</strain>
    </source>
</reference>
<keyword evidence="1" id="KW-0808">Transferase</keyword>
<dbReference type="Proteomes" id="UP000225740">
    <property type="component" value="Unassembled WGS sequence"/>
</dbReference>
<dbReference type="OrthoDB" id="9810570at2"/>
<gene>
    <name evidence="1" type="ORF">CEE69_14475</name>
</gene>